<dbReference type="PANTHER" id="PTHR11557:SF0">
    <property type="entry name" value="PORPHOBILINOGEN DEAMINASE"/>
    <property type="match status" value="1"/>
</dbReference>
<dbReference type="GO" id="GO:0005737">
    <property type="term" value="C:cytoplasm"/>
    <property type="evidence" value="ECO:0007669"/>
    <property type="project" value="UniProtKB-UniRule"/>
</dbReference>
<reference evidence="11 12" key="1">
    <citation type="journal article" date="2012" name="ISME J.">
        <title>Genomic insights to SAR86, an abundant and uncultivated marine bacterial lineage.</title>
        <authorList>
            <person name="Dupont C.L."/>
            <person name="Rusch D.B."/>
            <person name="Yooseph S."/>
            <person name="Lombardo M.J."/>
            <person name="Richter R.A."/>
            <person name="Valas R."/>
            <person name="Novotny M."/>
            <person name="Yee-Greenbaum J."/>
            <person name="Selengut J.D."/>
            <person name="Haft D.H."/>
            <person name="Halpern A.L."/>
            <person name="Lasken R.S."/>
            <person name="Nealson K."/>
            <person name="Friedman R."/>
            <person name="Venter J.C."/>
        </authorList>
    </citation>
    <scope>NUCLEOTIDE SEQUENCE [LARGE SCALE GENOMIC DNA]</scope>
</reference>
<dbReference type="PIRSF" id="PIRSF001438">
    <property type="entry name" value="4pyrrol_synth_OHMeBilane_synth"/>
    <property type="match status" value="1"/>
</dbReference>
<dbReference type="FunFam" id="3.40.190.10:FF:000005">
    <property type="entry name" value="Porphobilinogen deaminase"/>
    <property type="match status" value="1"/>
</dbReference>
<evidence type="ECO:0000256" key="4">
    <source>
        <dbReference type="ARBA" id="ARBA00005638"/>
    </source>
</evidence>
<evidence type="ECO:0000256" key="6">
    <source>
        <dbReference type="ARBA" id="ARBA00022679"/>
    </source>
</evidence>
<dbReference type="AlphaFoldDB" id="J4X3I4"/>
<comment type="subunit">
    <text evidence="5">Monomer.</text>
</comment>
<dbReference type="SUPFAM" id="SSF53850">
    <property type="entry name" value="Periplasmic binding protein-like II"/>
    <property type="match status" value="1"/>
</dbReference>
<evidence type="ECO:0000259" key="10">
    <source>
        <dbReference type="Pfam" id="PF01379"/>
    </source>
</evidence>
<evidence type="ECO:0000256" key="8">
    <source>
        <dbReference type="ARBA" id="ARBA00048169"/>
    </source>
</evidence>
<dbReference type="Proteomes" id="UP000010116">
    <property type="component" value="Unassembled WGS sequence"/>
</dbReference>
<dbReference type="Pfam" id="PF01379">
    <property type="entry name" value="Porphobil_deam"/>
    <property type="match status" value="1"/>
</dbReference>
<evidence type="ECO:0000256" key="5">
    <source>
        <dbReference type="ARBA" id="ARBA00011245"/>
    </source>
</evidence>
<dbReference type="GO" id="GO:0004418">
    <property type="term" value="F:hydroxymethylbilane synthase activity"/>
    <property type="evidence" value="ECO:0007669"/>
    <property type="project" value="UniProtKB-UniRule"/>
</dbReference>
<name>J4X3I4_9GAMM</name>
<protein>
    <recommendedName>
        <fullName evidence="9">Hydroxymethylbilane synthase</fullName>
        <ecNumber evidence="9">2.5.1.61</ecNumber>
    </recommendedName>
</protein>
<sequence length="301" mass="33762">MKIRIGTRKSPLALFQAEKVSKILTANNFENEIISSDSDGDLTEKPLHEIGGKGVFISKLERNLEKLEVDIAVHSLKDVPSQIENNFIICGVLDREDPGDIFISKKISNLDELANNTFEIGTSSPRRASQLLEKYPETRVKPIRGNIETRIDKLKDEQFDGIIMAKAAINRLNLDLTEFNVFEIDFMIPAASQGYIGIECLSSNNKIIKIFKNLTSNKDLAIANAERNFVASMDGECLSPISILIKEIEKNNLLIKAKVSCLDGSVSIYSEETSDYTNLDDQISKLSQYFIENNAKEIIRR</sequence>
<keyword evidence="7" id="KW-0627">Porphyrin biosynthesis</keyword>
<comment type="pathway">
    <text evidence="3">Porphyrin-containing compound metabolism; protoporphyrin-IX biosynthesis; coproporphyrinogen-III from 5-aminolevulinate: step 2/4.</text>
</comment>
<feature type="domain" description="Porphobilinogen deaminase N-terminal" evidence="10">
    <location>
        <begin position="3"/>
        <end position="208"/>
    </location>
</feature>
<dbReference type="Gene3D" id="3.30.160.40">
    <property type="entry name" value="Porphobilinogen deaminase, C-terminal domain"/>
    <property type="match status" value="1"/>
</dbReference>
<dbReference type="PANTHER" id="PTHR11557">
    <property type="entry name" value="PORPHOBILINOGEN DEAMINASE"/>
    <property type="match status" value="1"/>
</dbReference>
<dbReference type="InterPro" id="IPR000860">
    <property type="entry name" value="HemC"/>
</dbReference>
<dbReference type="GO" id="GO:0006782">
    <property type="term" value="P:protoporphyrinogen IX biosynthetic process"/>
    <property type="evidence" value="ECO:0007669"/>
    <property type="project" value="UniProtKB-UniPathway"/>
</dbReference>
<dbReference type="EMBL" id="JH611165">
    <property type="protein sequence ID" value="EJP73675.1"/>
    <property type="molecule type" value="Genomic_DNA"/>
</dbReference>
<accession>J4X3I4</accession>
<evidence type="ECO:0000256" key="7">
    <source>
        <dbReference type="ARBA" id="ARBA00023244"/>
    </source>
</evidence>
<comment type="function">
    <text evidence="2">Tetrapolymerization of the monopyrrole PBG into the hydroxymethylbilane pre-uroporphyrinogen in several discrete steps.</text>
</comment>
<dbReference type="SUPFAM" id="SSF54782">
    <property type="entry name" value="Porphobilinogen deaminase (hydroxymethylbilane synthase), C-terminal domain"/>
    <property type="match status" value="1"/>
</dbReference>
<evidence type="ECO:0000256" key="9">
    <source>
        <dbReference type="NCBIfam" id="TIGR00212"/>
    </source>
</evidence>
<dbReference type="InterPro" id="IPR022417">
    <property type="entry name" value="Porphobilin_deaminase_N"/>
</dbReference>
<dbReference type="EC" id="2.5.1.61" evidence="9"/>
<evidence type="ECO:0000313" key="12">
    <source>
        <dbReference type="Proteomes" id="UP000010116"/>
    </source>
</evidence>
<keyword evidence="6 11" id="KW-0808">Transferase</keyword>
<dbReference type="InterPro" id="IPR036803">
    <property type="entry name" value="Porphobilinogen_deaminase_C_sf"/>
</dbReference>
<dbReference type="UniPathway" id="UPA00251">
    <property type="reaction ID" value="UER00319"/>
</dbReference>
<dbReference type="Gene3D" id="3.40.190.10">
    <property type="entry name" value="Periplasmic binding protein-like II"/>
    <property type="match status" value="2"/>
</dbReference>
<gene>
    <name evidence="11" type="primary">hemC</name>
    <name evidence="11" type="ORF">NT02SARS_0124</name>
</gene>
<comment type="similarity">
    <text evidence="4">Belongs to the HMBS family.</text>
</comment>
<dbReference type="PRINTS" id="PR00151">
    <property type="entry name" value="PORPHBDMNASE"/>
</dbReference>
<evidence type="ECO:0000256" key="2">
    <source>
        <dbReference type="ARBA" id="ARBA00002869"/>
    </source>
</evidence>
<evidence type="ECO:0000313" key="11">
    <source>
        <dbReference type="EMBL" id="EJP73675.1"/>
    </source>
</evidence>
<dbReference type="NCBIfam" id="TIGR00212">
    <property type="entry name" value="hemC"/>
    <property type="match status" value="1"/>
</dbReference>
<comment type="cofactor">
    <cofactor evidence="1">
        <name>dipyrromethane</name>
        <dbReference type="ChEBI" id="CHEBI:60342"/>
    </cofactor>
</comment>
<evidence type="ECO:0000256" key="1">
    <source>
        <dbReference type="ARBA" id="ARBA00001916"/>
    </source>
</evidence>
<organism evidence="11 12">
    <name type="scientific">SAR86 cluster bacterium SAR86B</name>
    <dbReference type="NCBI Taxonomy" id="1123867"/>
    <lineage>
        <taxon>Bacteria</taxon>
        <taxon>Pseudomonadati</taxon>
        <taxon>Pseudomonadota</taxon>
        <taxon>Gammaproteobacteria</taxon>
        <taxon>SAR86 cluster</taxon>
    </lineage>
</organism>
<proteinExistence type="inferred from homology"/>
<evidence type="ECO:0000256" key="3">
    <source>
        <dbReference type="ARBA" id="ARBA00004735"/>
    </source>
</evidence>
<dbReference type="HOGENOM" id="CLU_019704_1_2_6"/>
<comment type="catalytic activity">
    <reaction evidence="8">
        <text>4 porphobilinogen + H2O = hydroxymethylbilane + 4 NH4(+)</text>
        <dbReference type="Rhea" id="RHEA:13185"/>
        <dbReference type="ChEBI" id="CHEBI:15377"/>
        <dbReference type="ChEBI" id="CHEBI:28938"/>
        <dbReference type="ChEBI" id="CHEBI:57845"/>
        <dbReference type="ChEBI" id="CHEBI:58126"/>
        <dbReference type="EC" id="2.5.1.61"/>
    </reaction>
</comment>